<reference evidence="4" key="2">
    <citation type="journal article" date="2017" name="Nat. Plants">
        <title>The Aegilops tauschii genome reveals multiple impacts of transposons.</title>
        <authorList>
            <person name="Zhao G."/>
            <person name="Zou C."/>
            <person name="Li K."/>
            <person name="Wang K."/>
            <person name="Li T."/>
            <person name="Gao L."/>
            <person name="Zhang X."/>
            <person name="Wang H."/>
            <person name="Yang Z."/>
            <person name="Liu X."/>
            <person name="Jiang W."/>
            <person name="Mao L."/>
            <person name="Kong X."/>
            <person name="Jiao Y."/>
            <person name="Jia J."/>
        </authorList>
    </citation>
    <scope>NUCLEOTIDE SEQUENCE [LARGE SCALE GENOMIC DNA]</scope>
    <source>
        <strain evidence="4">cv. AL8/78</strain>
    </source>
</reference>
<keyword evidence="1" id="KW-0677">Repeat</keyword>
<accession>A0A453D8X4</accession>
<dbReference type="EnsemblPlants" id="AET2Gv21143900.3">
    <property type="protein sequence ID" value="AET2Gv21143900.3"/>
    <property type="gene ID" value="AET2Gv21143900"/>
</dbReference>
<evidence type="ECO:0000313" key="4">
    <source>
        <dbReference type="Proteomes" id="UP000015105"/>
    </source>
</evidence>
<name>A0A453D8X4_AEGTS</name>
<sequence>RTSTNRSSTYSPPRTHAALPVHPAAVARRVFAQMLEAGAPPSEATITSLGRVVAADGEGADEAFGLVSTMRQKDGIALRLRSYSPVLAVIRRAREAGKASAVEALMAASAVSQEEPELAALLEVSAKVRDTDKVYEYMHKLWRAIGCVIEETAKVLEGRFRIETAATAHKPEWDVCQVKDALVANGGGCHQLGWLQTGPWMVQRVRAGADDK</sequence>
<protein>
    <recommendedName>
        <fullName evidence="2">PROP1-like PPR domain-containing protein</fullName>
    </recommendedName>
</protein>
<dbReference type="PANTHER" id="PTHR13547:SF13">
    <property type="entry name" value="PROTEINACEOUS RNASE P 2"/>
    <property type="match status" value="1"/>
</dbReference>
<dbReference type="STRING" id="200361.A0A453D8X4"/>
<dbReference type="Gramene" id="AET2Gv21143900.3">
    <property type="protein sequence ID" value="AET2Gv21143900.3"/>
    <property type="gene ID" value="AET2Gv21143900"/>
</dbReference>
<organism evidence="3 4">
    <name type="scientific">Aegilops tauschii subsp. strangulata</name>
    <name type="common">Goatgrass</name>
    <dbReference type="NCBI Taxonomy" id="200361"/>
    <lineage>
        <taxon>Eukaryota</taxon>
        <taxon>Viridiplantae</taxon>
        <taxon>Streptophyta</taxon>
        <taxon>Embryophyta</taxon>
        <taxon>Tracheophyta</taxon>
        <taxon>Spermatophyta</taxon>
        <taxon>Magnoliopsida</taxon>
        <taxon>Liliopsida</taxon>
        <taxon>Poales</taxon>
        <taxon>Poaceae</taxon>
        <taxon>BOP clade</taxon>
        <taxon>Pooideae</taxon>
        <taxon>Triticodae</taxon>
        <taxon>Triticeae</taxon>
        <taxon>Triticinae</taxon>
        <taxon>Aegilops</taxon>
    </lineage>
</organism>
<evidence type="ECO:0000259" key="2">
    <source>
        <dbReference type="Pfam" id="PF17177"/>
    </source>
</evidence>
<reference evidence="3" key="5">
    <citation type="journal article" date="2021" name="G3 (Bethesda)">
        <title>Aegilops tauschii genome assembly Aet v5.0 features greater sequence contiguity and improved annotation.</title>
        <authorList>
            <person name="Wang L."/>
            <person name="Zhu T."/>
            <person name="Rodriguez J.C."/>
            <person name="Deal K.R."/>
            <person name="Dubcovsky J."/>
            <person name="McGuire P.E."/>
            <person name="Lux T."/>
            <person name="Spannagl M."/>
            <person name="Mayer K.F.X."/>
            <person name="Baldrich P."/>
            <person name="Meyers B.C."/>
            <person name="Huo N."/>
            <person name="Gu Y.Q."/>
            <person name="Zhou H."/>
            <person name="Devos K.M."/>
            <person name="Bennetzen J.L."/>
            <person name="Unver T."/>
            <person name="Budak H."/>
            <person name="Gulick P.J."/>
            <person name="Galiba G."/>
            <person name="Kalapos B."/>
            <person name="Nelson D.R."/>
            <person name="Li P."/>
            <person name="You F.M."/>
            <person name="Luo M.C."/>
            <person name="Dvorak J."/>
        </authorList>
    </citation>
    <scope>NUCLEOTIDE SEQUENCE [LARGE SCALE GENOMIC DNA]</scope>
    <source>
        <strain evidence="3">cv. AL8/78</strain>
    </source>
</reference>
<dbReference type="GO" id="GO:0001682">
    <property type="term" value="P:tRNA 5'-leader removal"/>
    <property type="evidence" value="ECO:0007669"/>
    <property type="project" value="TreeGrafter"/>
</dbReference>
<dbReference type="Gramene" id="AET2Gv21143900.2">
    <property type="protein sequence ID" value="AET2Gv21143900.2"/>
    <property type="gene ID" value="AET2Gv21143900"/>
</dbReference>
<reference evidence="3" key="3">
    <citation type="journal article" date="2017" name="Nature">
        <title>Genome sequence of the progenitor of the wheat D genome Aegilops tauschii.</title>
        <authorList>
            <person name="Luo M.C."/>
            <person name="Gu Y.Q."/>
            <person name="Puiu D."/>
            <person name="Wang H."/>
            <person name="Twardziok S.O."/>
            <person name="Deal K.R."/>
            <person name="Huo N."/>
            <person name="Zhu T."/>
            <person name="Wang L."/>
            <person name="Wang Y."/>
            <person name="McGuire P.E."/>
            <person name="Liu S."/>
            <person name="Long H."/>
            <person name="Ramasamy R.K."/>
            <person name="Rodriguez J.C."/>
            <person name="Van S.L."/>
            <person name="Yuan L."/>
            <person name="Wang Z."/>
            <person name="Xia Z."/>
            <person name="Xiao L."/>
            <person name="Anderson O.D."/>
            <person name="Ouyang S."/>
            <person name="Liang Y."/>
            <person name="Zimin A.V."/>
            <person name="Pertea G."/>
            <person name="Qi P."/>
            <person name="Bennetzen J.L."/>
            <person name="Dai X."/>
            <person name="Dawson M.W."/>
            <person name="Muller H.G."/>
            <person name="Kugler K."/>
            <person name="Rivarola-Duarte L."/>
            <person name="Spannagl M."/>
            <person name="Mayer K.F.X."/>
            <person name="Lu F.H."/>
            <person name="Bevan M.W."/>
            <person name="Leroy P."/>
            <person name="Li P."/>
            <person name="You F.M."/>
            <person name="Sun Q."/>
            <person name="Liu Z."/>
            <person name="Lyons E."/>
            <person name="Wicker T."/>
            <person name="Salzberg S.L."/>
            <person name="Devos K.M."/>
            <person name="Dvorak J."/>
        </authorList>
    </citation>
    <scope>NUCLEOTIDE SEQUENCE [LARGE SCALE GENOMIC DNA]</scope>
    <source>
        <strain evidence="3">cv. AL8/78</strain>
    </source>
</reference>
<proteinExistence type="predicted"/>
<dbReference type="InterPro" id="IPR033443">
    <property type="entry name" value="PROP1-like_PPR_dom"/>
</dbReference>
<dbReference type="GO" id="GO:0004526">
    <property type="term" value="F:ribonuclease P activity"/>
    <property type="evidence" value="ECO:0007669"/>
    <property type="project" value="TreeGrafter"/>
</dbReference>
<keyword evidence="4" id="KW-1185">Reference proteome</keyword>
<reference evidence="4" key="1">
    <citation type="journal article" date="2014" name="Science">
        <title>Ancient hybridizations among the ancestral genomes of bread wheat.</title>
        <authorList>
            <consortium name="International Wheat Genome Sequencing Consortium,"/>
            <person name="Marcussen T."/>
            <person name="Sandve S.R."/>
            <person name="Heier L."/>
            <person name="Spannagl M."/>
            <person name="Pfeifer M."/>
            <person name="Jakobsen K.S."/>
            <person name="Wulff B.B."/>
            <person name="Steuernagel B."/>
            <person name="Mayer K.F."/>
            <person name="Olsen O.A."/>
        </authorList>
    </citation>
    <scope>NUCLEOTIDE SEQUENCE [LARGE SCALE GENOMIC DNA]</scope>
    <source>
        <strain evidence="4">cv. AL8/78</strain>
    </source>
</reference>
<feature type="domain" description="PROP1-like PPR" evidence="2">
    <location>
        <begin position="23"/>
        <end position="166"/>
    </location>
</feature>
<dbReference type="EnsemblPlants" id="AET2Gv21143900.2">
    <property type="protein sequence ID" value="AET2Gv21143900.2"/>
    <property type="gene ID" value="AET2Gv21143900"/>
</dbReference>
<dbReference type="Gene3D" id="1.25.40.10">
    <property type="entry name" value="Tetratricopeptide repeat domain"/>
    <property type="match status" value="1"/>
</dbReference>
<evidence type="ECO:0000313" key="3">
    <source>
        <dbReference type="EnsemblPlants" id="AET2Gv21143900.1"/>
    </source>
</evidence>
<evidence type="ECO:0000256" key="1">
    <source>
        <dbReference type="ARBA" id="ARBA00022737"/>
    </source>
</evidence>
<dbReference type="Pfam" id="PF17177">
    <property type="entry name" value="PPR_long"/>
    <property type="match status" value="1"/>
</dbReference>
<dbReference type="Gramene" id="AET2Gv21143900.1">
    <property type="protein sequence ID" value="AET2Gv21143900.1"/>
    <property type="gene ID" value="AET2Gv21143900"/>
</dbReference>
<reference evidence="3" key="4">
    <citation type="submission" date="2019-03" db="UniProtKB">
        <authorList>
            <consortium name="EnsemblPlants"/>
        </authorList>
    </citation>
    <scope>IDENTIFICATION</scope>
</reference>
<dbReference type="InterPro" id="IPR011990">
    <property type="entry name" value="TPR-like_helical_dom_sf"/>
</dbReference>
<dbReference type="EnsemblPlants" id="AET2Gv21143900.1">
    <property type="protein sequence ID" value="AET2Gv21143900.1"/>
    <property type="gene ID" value="AET2Gv21143900"/>
</dbReference>
<dbReference type="Proteomes" id="UP000015105">
    <property type="component" value="Chromosome 2D"/>
</dbReference>
<dbReference type="AlphaFoldDB" id="A0A453D8X4"/>
<dbReference type="PANTHER" id="PTHR13547">
    <property type="match status" value="1"/>
</dbReference>